<feature type="transmembrane region" description="Helical" evidence="6">
    <location>
        <begin position="301"/>
        <end position="328"/>
    </location>
</feature>
<dbReference type="GO" id="GO:0005886">
    <property type="term" value="C:plasma membrane"/>
    <property type="evidence" value="ECO:0007669"/>
    <property type="project" value="UniProtKB-SubCell"/>
</dbReference>
<feature type="transmembrane region" description="Helical" evidence="6">
    <location>
        <begin position="569"/>
        <end position="587"/>
    </location>
</feature>
<dbReference type="AlphaFoldDB" id="A0A229UX17"/>
<organism evidence="8 9">
    <name type="scientific">Paenibacillus rigui</name>
    <dbReference type="NCBI Taxonomy" id="554312"/>
    <lineage>
        <taxon>Bacteria</taxon>
        <taxon>Bacillati</taxon>
        <taxon>Bacillota</taxon>
        <taxon>Bacilli</taxon>
        <taxon>Bacillales</taxon>
        <taxon>Paenibacillaceae</taxon>
        <taxon>Paenibacillus</taxon>
    </lineage>
</organism>
<evidence type="ECO:0000256" key="6">
    <source>
        <dbReference type="SAM" id="Phobius"/>
    </source>
</evidence>
<reference evidence="8 9" key="1">
    <citation type="submission" date="2017-07" db="EMBL/GenBank/DDBJ databases">
        <title>Genome sequencing and assembly of Paenibacillus rigui.</title>
        <authorList>
            <person name="Mayilraj S."/>
        </authorList>
    </citation>
    <scope>NUCLEOTIDE SEQUENCE [LARGE SCALE GENOMIC DNA]</scope>
    <source>
        <strain evidence="8 9">JCM 16352</strain>
    </source>
</reference>
<dbReference type="PANTHER" id="PTHR33406:SF13">
    <property type="entry name" value="MEMBRANE PROTEIN YDFJ"/>
    <property type="match status" value="1"/>
</dbReference>
<evidence type="ECO:0000256" key="2">
    <source>
        <dbReference type="ARBA" id="ARBA00022475"/>
    </source>
</evidence>
<dbReference type="Gene3D" id="1.20.1640.10">
    <property type="entry name" value="Multidrug efflux transporter AcrB transmembrane domain"/>
    <property type="match status" value="2"/>
</dbReference>
<dbReference type="Proteomes" id="UP000215509">
    <property type="component" value="Unassembled WGS sequence"/>
</dbReference>
<evidence type="ECO:0000256" key="3">
    <source>
        <dbReference type="ARBA" id="ARBA00022692"/>
    </source>
</evidence>
<keyword evidence="9" id="KW-1185">Reference proteome</keyword>
<dbReference type="GO" id="GO:0022857">
    <property type="term" value="F:transmembrane transporter activity"/>
    <property type="evidence" value="ECO:0007669"/>
    <property type="project" value="InterPro"/>
</dbReference>
<dbReference type="PANTHER" id="PTHR33406">
    <property type="entry name" value="MEMBRANE PROTEIN MJ1562-RELATED"/>
    <property type="match status" value="1"/>
</dbReference>
<dbReference type="RefSeq" id="WP_094013766.1">
    <property type="nucleotide sequence ID" value="NZ_NMQW01000005.1"/>
</dbReference>
<comment type="caution">
    <text evidence="8">The sequence shown here is derived from an EMBL/GenBank/DDBJ whole genome shotgun (WGS) entry which is preliminary data.</text>
</comment>
<keyword evidence="2" id="KW-1003">Cell membrane</keyword>
<name>A0A229UX17_9BACL</name>
<dbReference type="PRINTS" id="PR00702">
    <property type="entry name" value="ACRIFLAVINRP"/>
</dbReference>
<feature type="transmembrane region" description="Helical" evidence="6">
    <location>
        <begin position="536"/>
        <end position="557"/>
    </location>
</feature>
<keyword evidence="4 6" id="KW-1133">Transmembrane helix</keyword>
<dbReference type="OrthoDB" id="7051771at2"/>
<evidence type="ECO:0000313" key="9">
    <source>
        <dbReference type="Proteomes" id="UP000215509"/>
    </source>
</evidence>
<evidence type="ECO:0000259" key="7">
    <source>
        <dbReference type="PROSITE" id="PS50156"/>
    </source>
</evidence>
<dbReference type="InterPro" id="IPR050545">
    <property type="entry name" value="Mycobact_MmpL"/>
</dbReference>
<dbReference type="Pfam" id="PF03176">
    <property type="entry name" value="MMPL"/>
    <property type="match status" value="2"/>
</dbReference>
<proteinExistence type="predicted"/>
<evidence type="ECO:0000313" key="8">
    <source>
        <dbReference type="EMBL" id="OXM87469.1"/>
    </source>
</evidence>
<feature type="transmembrane region" description="Helical" evidence="6">
    <location>
        <begin position="223"/>
        <end position="247"/>
    </location>
</feature>
<dbReference type="PROSITE" id="PS50156">
    <property type="entry name" value="SSD"/>
    <property type="match status" value="1"/>
</dbReference>
<dbReference type="EMBL" id="NMQW01000005">
    <property type="protein sequence ID" value="OXM87469.1"/>
    <property type="molecule type" value="Genomic_DNA"/>
</dbReference>
<feature type="transmembrane region" description="Helical" evidence="6">
    <location>
        <begin position="673"/>
        <end position="695"/>
    </location>
</feature>
<comment type="subcellular location">
    <subcellularLocation>
        <location evidence="1">Cell membrane</location>
        <topology evidence="1">Multi-pass membrane protein</topology>
    </subcellularLocation>
</comment>
<evidence type="ECO:0000256" key="1">
    <source>
        <dbReference type="ARBA" id="ARBA00004651"/>
    </source>
</evidence>
<feature type="transmembrane region" description="Helical" evidence="6">
    <location>
        <begin position="599"/>
        <end position="623"/>
    </location>
</feature>
<feature type="transmembrane region" description="Helical" evidence="6">
    <location>
        <begin position="200"/>
        <end position="217"/>
    </location>
</feature>
<feature type="transmembrane region" description="Helical" evidence="6">
    <location>
        <begin position="644"/>
        <end position="667"/>
    </location>
</feature>
<gene>
    <name evidence="8" type="ORF">CF651_05050</name>
</gene>
<dbReference type="SUPFAM" id="SSF82866">
    <property type="entry name" value="Multidrug efflux transporter AcrB transmembrane domain"/>
    <property type="match status" value="2"/>
</dbReference>
<sequence length="713" mass="78333">MGFRWLTFISLRYPRTILLLWIAFFIGFGFHAWKLPDVLKDHGLTPTGGDYAYVEKTMSADFRMSHSPVIVMFEKKRTVSDAVFRQHIAQTLTQAADIKGLSAIQSPLEQQGMLAGRYAYALLSFEQKPYQMKPVLKALQQKLPPSPDIAVTLTGQAVVQEEVNRSSEHDLKQAELIGLPVAFLILWFAFGGLRAAAIPVVTGVAAVAGTMGIMYGIGTRVELSHFVLNVIPMAGLALGIDFALMMVSRFREELRRAPAMVNQAMAMTMRTAGKAVAVSACCVMLGLVGLLWIPLPIFTTVALGAMVVTALSALIALTLLPSLLVLLGPVLEAELRRRPVERSKKHWAIWADFVMRRPKCILAMACLLLLACLLPLARMELAIPDASSLPDRSVSRQAMEAFQKNFQPPESSRVYVLAETASGQALEPRHWREAYAFVQRLERDPGVLRVDSVFSSLGMLKSKQLAVLASGPQHQQAIAPYVPPHRMLIQVTLQGKPDSKAAMAWVRDGPYEMNGSALTYRLGGEVKYQQEIFDAITGHAGSVLLFIIIGNYMVLFLAFRSVLLPIKALMMNFLSLGAAFGVLTWIFQQELPGLEPGRIAVMIPIFIFGLVFGISMDYGVFLLARMAEAYRQTGDNDLAVREGLVSTSRIITSAAAMMIAVTVPFAFGDVIGVRQLGIGIATAIMIDATLIRLMVVPSLMKLLGQWNWWVPKG</sequence>
<feature type="domain" description="SSD" evidence="7">
    <location>
        <begin position="200"/>
        <end position="326"/>
    </location>
</feature>
<feature type="transmembrane region" description="Helical" evidence="6">
    <location>
        <begin position="176"/>
        <end position="193"/>
    </location>
</feature>
<dbReference type="InterPro" id="IPR001036">
    <property type="entry name" value="Acrflvin-R"/>
</dbReference>
<evidence type="ECO:0000256" key="5">
    <source>
        <dbReference type="ARBA" id="ARBA00023136"/>
    </source>
</evidence>
<dbReference type="InterPro" id="IPR004869">
    <property type="entry name" value="MMPL_dom"/>
</dbReference>
<feature type="transmembrane region" description="Helical" evidence="6">
    <location>
        <begin position="360"/>
        <end position="377"/>
    </location>
</feature>
<accession>A0A229UX17</accession>
<protein>
    <submittedName>
        <fullName evidence="8">MMPL family protein</fullName>
    </submittedName>
</protein>
<evidence type="ECO:0000256" key="4">
    <source>
        <dbReference type="ARBA" id="ARBA00022989"/>
    </source>
</evidence>
<dbReference type="InterPro" id="IPR000731">
    <property type="entry name" value="SSD"/>
</dbReference>
<keyword evidence="5 6" id="KW-0472">Membrane</keyword>
<feature type="transmembrane region" description="Helical" evidence="6">
    <location>
        <begin position="275"/>
        <end position="295"/>
    </location>
</feature>
<keyword evidence="3 6" id="KW-0812">Transmembrane</keyword>